<protein>
    <recommendedName>
        <fullName evidence="1">Zinc finger CHCC-type domain-containing protein</fullName>
    </recommendedName>
</protein>
<evidence type="ECO:0000259" key="1">
    <source>
        <dbReference type="Pfam" id="PF10276"/>
    </source>
</evidence>
<sequence length="78" mass="8562">MAGANTAKFHNDMGVEIIEIGAREFECIGAKPPFDHPHIYLEMGNSNEVICPYCSTLYRHNDTLAGNGAIPEQAKLVE</sequence>
<evidence type="ECO:0000313" key="2">
    <source>
        <dbReference type="EMBL" id="VAV88611.1"/>
    </source>
</evidence>
<accession>A0A3B0R932</accession>
<feature type="domain" description="Zinc finger CHCC-type" evidence="1">
    <location>
        <begin position="23"/>
        <end position="58"/>
    </location>
</feature>
<organism evidence="2">
    <name type="scientific">hydrothermal vent metagenome</name>
    <dbReference type="NCBI Taxonomy" id="652676"/>
    <lineage>
        <taxon>unclassified sequences</taxon>
        <taxon>metagenomes</taxon>
        <taxon>ecological metagenomes</taxon>
    </lineage>
</organism>
<dbReference type="EMBL" id="UOEC01000048">
    <property type="protein sequence ID" value="VAV88611.1"/>
    <property type="molecule type" value="Genomic_DNA"/>
</dbReference>
<dbReference type="Gene3D" id="2.60.260.40">
    <property type="entry name" value="q5lls5 like domains"/>
    <property type="match status" value="1"/>
</dbReference>
<dbReference type="AlphaFoldDB" id="A0A3B0R932"/>
<gene>
    <name evidence="2" type="ORF">MNBD_ALPHA08-2181</name>
</gene>
<dbReference type="InterPro" id="IPR019401">
    <property type="entry name" value="Znf_CHCC"/>
</dbReference>
<reference evidence="2" key="1">
    <citation type="submission" date="2018-06" db="EMBL/GenBank/DDBJ databases">
        <authorList>
            <person name="Zhirakovskaya E."/>
        </authorList>
    </citation>
    <scope>NUCLEOTIDE SEQUENCE</scope>
</reference>
<dbReference type="Pfam" id="PF10276">
    <property type="entry name" value="zf-CHCC"/>
    <property type="match status" value="1"/>
</dbReference>
<name>A0A3B0R932_9ZZZZ</name>
<proteinExistence type="predicted"/>